<dbReference type="STRING" id="590646.G3B056"/>
<comment type="pathway">
    <text evidence="1 7">Amino-acid degradation; L-proline degradation into L-glutamate; L-glutamate from L-proline: step 2/2.</text>
</comment>
<dbReference type="GO" id="GO:0003842">
    <property type="term" value="F:L-glutamate gamma-semialdehyde dehydrogenase activity"/>
    <property type="evidence" value="ECO:0007669"/>
    <property type="project" value="UniProtKB-UniRule"/>
</dbReference>
<evidence type="ECO:0000313" key="10">
    <source>
        <dbReference type="EMBL" id="EGV65323.1"/>
    </source>
</evidence>
<dbReference type="NCBIfam" id="TIGR01236">
    <property type="entry name" value="D1pyr5carbox1"/>
    <property type="match status" value="1"/>
</dbReference>
<reference evidence="10 11" key="1">
    <citation type="journal article" date="2011" name="Proc. Natl. Acad. Sci. U.S.A.">
        <title>Comparative genomics of xylose-fermenting fungi for enhanced biofuel production.</title>
        <authorList>
            <person name="Wohlbach D.J."/>
            <person name="Kuo A."/>
            <person name="Sato T.K."/>
            <person name="Potts K.M."/>
            <person name="Salamov A.A."/>
            <person name="LaButti K.M."/>
            <person name="Sun H."/>
            <person name="Clum A."/>
            <person name="Pangilinan J.L."/>
            <person name="Lindquist E.A."/>
            <person name="Lucas S."/>
            <person name="Lapidus A."/>
            <person name="Jin M."/>
            <person name="Gunawan C."/>
            <person name="Balan V."/>
            <person name="Dale B.E."/>
            <person name="Jeffries T.W."/>
            <person name="Zinkel R."/>
            <person name="Barry K.W."/>
            <person name="Grigoriev I.V."/>
            <person name="Gasch A.P."/>
        </authorList>
    </citation>
    <scope>NUCLEOTIDE SEQUENCE [LARGE SCALE GENOMIC DNA]</scope>
    <source>
        <strain evidence="11">ATCC 10573 / BCRC 21748 / CBS 615 / JCM 9827 / NBRC 10315 / NRRL Y-1498 / VKM Y-70</strain>
    </source>
</reference>
<dbReference type="PROSITE" id="PS00070">
    <property type="entry name" value="ALDEHYDE_DEHYDR_CYS"/>
    <property type="match status" value="1"/>
</dbReference>
<dbReference type="PANTHER" id="PTHR42862">
    <property type="entry name" value="DELTA-1-PYRROLINE-5-CARBOXYLATE DEHYDROGENASE 1, ISOFORM A-RELATED"/>
    <property type="match status" value="1"/>
</dbReference>
<evidence type="ECO:0000256" key="5">
    <source>
        <dbReference type="ARBA" id="ARBA00023062"/>
    </source>
</evidence>
<keyword evidence="4 7" id="KW-0520">NAD</keyword>
<evidence type="ECO:0000256" key="1">
    <source>
        <dbReference type="ARBA" id="ARBA00004786"/>
    </source>
</evidence>
<evidence type="ECO:0000256" key="6">
    <source>
        <dbReference type="ARBA" id="ARBA00048142"/>
    </source>
</evidence>
<dbReference type="EC" id="1.2.1.88" evidence="7"/>
<feature type="domain" description="Aldehyde dehydrogenase" evidence="9">
    <location>
        <begin position="69"/>
        <end position="541"/>
    </location>
</feature>
<dbReference type="PANTHER" id="PTHR42862:SF1">
    <property type="entry name" value="DELTA-1-PYRROLINE-5-CARBOXYLATE DEHYDROGENASE 2, ISOFORM A-RELATED"/>
    <property type="match status" value="1"/>
</dbReference>
<keyword evidence="5 7" id="KW-0642">Proline metabolism</keyword>
<dbReference type="UniPathway" id="UPA00261">
    <property type="reaction ID" value="UER00374"/>
</dbReference>
<dbReference type="InterPro" id="IPR016161">
    <property type="entry name" value="Ald_DH/histidinol_DH"/>
</dbReference>
<gene>
    <name evidence="10" type="ORF">CANTEDRAFT_102719</name>
</gene>
<keyword evidence="11" id="KW-1185">Reference proteome</keyword>
<dbReference type="InterPro" id="IPR016162">
    <property type="entry name" value="Ald_DH_N"/>
</dbReference>
<dbReference type="Gene3D" id="3.40.309.10">
    <property type="entry name" value="Aldehyde Dehydrogenase, Chain A, domain 2"/>
    <property type="match status" value="1"/>
</dbReference>
<evidence type="ECO:0000256" key="2">
    <source>
        <dbReference type="ARBA" id="ARBA00009986"/>
    </source>
</evidence>
<dbReference type="HOGENOM" id="CLU_005391_4_1_1"/>
<dbReference type="FunFam" id="3.40.309.10:FF:000005">
    <property type="entry name" value="1-pyrroline-5-carboxylate dehydrogenase 1"/>
    <property type="match status" value="1"/>
</dbReference>
<evidence type="ECO:0000259" key="9">
    <source>
        <dbReference type="Pfam" id="PF00171"/>
    </source>
</evidence>
<dbReference type="Gene3D" id="3.40.605.10">
    <property type="entry name" value="Aldehyde Dehydrogenase, Chain A, domain 1"/>
    <property type="match status" value="1"/>
</dbReference>
<dbReference type="InterPro" id="IPR050485">
    <property type="entry name" value="Proline_metab_enzyme"/>
</dbReference>
<evidence type="ECO:0000313" key="11">
    <source>
        <dbReference type="Proteomes" id="UP000000707"/>
    </source>
</evidence>
<keyword evidence="3 7" id="KW-0560">Oxidoreductase</keyword>
<dbReference type="GO" id="GO:0010133">
    <property type="term" value="P:L-proline catabolic process to L-glutamate"/>
    <property type="evidence" value="ECO:0007669"/>
    <property type="project" value="UniProtKB-UniRule"/>
</dbReference>
<dbReference type="EMBL" id="GL996514">
    <property type="protein sequence ID" value="EGV65323.1"/>
    <property type="molecule type" value="Genomic_DNA"/>
</dbReference>
<dbReference type="FunFam" id="3.40.605.10:FF:000006">
    <property type="entry name" value="1-pyrroline-5-carboxylate dehydrogenase"/>
    <property type="match status" value="1"/>
</dbReference>
<dbReference type="GO" id="GO:0005759">
    <property type="term" value="C:mitochondrial matrix"/>
    <property type="evidence" value="ECO:0007669"/>
    <property type="project" value="TreeGrafter"/>
</dbReference>
<dbReference type="InterPro" id="IPR016163">
    <property type="entry name" value="Ald_DH_C"/>
</dbReference>
<accession>G3B056</accession>
<protein>
    <recommendedName>
        <fullName evidence="7 8">Multifunctional fusion protein</fullName>
    </recommendedName>
    <domain>
        <recommendedName>
            <fullName evidence="8">Delta-1-pyrroline-5-carboxylate dehydrogenase</fullName>
            <shortName evidence="8">P5C dehydrogenase</shortName>
        </recommendedName>
        <alternativeName>
            <fullName evidence="7">L-glutamate gamma-semialdehyde dehydrogenase</fullName>
        </alternativeName>
    </domain>
    <domain>
        <recommendedName>
            <fullName evidence="7">L-glutamate gamma-semialdehyde dehydrogenase</fullName>
            <ecNumber evidence="7">1.2.1.88</ecNumber>
        </recommendedName>
    </domain>
</protein>
<organism evidence="11">
    <name type="scientific">Candida tenuis (strain ATCC 10573 / BCRC 21748 / CBS 615 / JCM 9827 / NBRC 10315 / NRRL Y-1498 / VKM Y-70)</name>
    <name type="common">Yeast</name>
    <name type="synonym">Yamadazyma tenuis</name>
    <dbReference type="NCBI Taxonomy" id="590646"/>
    <lineage>
        <taxon>Eukaryota</taxon>
        <taxon>Fungi</taxon>
        <taxon>Dikarya</taxon>
        <taxon>Ascomycota</taxon>
        <taxon>Saccharomycotina</taxon>
        <taxon>Pichiomycetes</taxon>
        <taxon>Debaryomycetaceae</taxon>
        <taxon>Yamadazyma</taxon>
    </lineage>
</organism>
<evidence type="ECO:0000256" key="3">
    <source>
        <dbReference type="ARBA" id="ARBA00023002"/>
    </source>
</evidence>
<sequence length="558" mass="61245">MNCFRLTSIRCASQLAFSKVPKTLTNEPVKEFAKAHSQDWTALQASISKLSQPIDIPLVVNGQKIYKTQTVPFVNPANHKHTLAHVSQAEESDVLAAIAGAKAAKAEWMNTPWTDRAAIFLKAADLISTKYRTDMLAATMLGQGKNVYQAEIDSVAELIDFFKFNVKYAEELYSQQPIESSPGVWNRAEYRPLEGFVYAVTPFNFTAIAANLVGAPALMGNTVVWKPSATAALSNYLLLNILEEAGLPAGVVNFIPGNPQQITDLVVEDEAFSALHFTGSTQVFKDLYVKISQNVAADKYRDFPRIVGETGGKNFHLIDGSAAVEHAALSTLRGAFEYQGQKCSATSRGYVAESVWSEFCDKLVSAMETISVGDATAELNAFMGPVIHEQSFDKLAGAIDQAKTDPELEVLAGGEYNKSKGFFVKPTLVKTSNPNHEFMSREFFGPVLTCYVYPDGELESVMESIDTVSKYGLTGAVFARDRKVLRLAEEKLRYAAGNFYVNDKSTGAVVGQQWFGGARMSGTNDKAGSGNILNRFVSVRNIKENFYELKEYEYPSNK</sequence>
<dbReference type="Pfam" id="PF00171">
    <property type="entry name" value="Aldedh"/>
    <property type="match status" value="1"/>
</dbReference>
<dbReference type="AlphaFoldDB" id="G3B056"/>
<evidence type="ECO:0000256" key="7">
    <source>
        <dbReference type="RuleBase" id="RU366016"/>
    </source>
</evidence>
<name>G3B056_CANTC</name>
<comment type="similarity">
    <text evidence="2 7">Belongs to the aldehyde dehydrogenase family.</text>
</comment>
<evidence type="ECO:0000256" key="8">
    <source>
        <dbReference type="RuleBase" id="RU366030"/>
    </source>
</evidence>
<comment type="catalytic activity">
    <reaction evidence="6 7">
        <text>L-glutamate 5-semialdehyde + NAD(+) + H2O = L-glutamate + NADH + 2 H(+)</text>
        <dbReference type="Rhea" id="RHEA:30235"/>
        <dbReference type="ChEBI" id="CHEBI:15377"/>
        <dbReference type="ChEBI" id="CHEBI:15378"/>
        <dbReference type="ChEBI" id="CHEBI:29985"/>
        <dbReference type="ChEBI" id="CHEBI:57540"/>
        <dbReference type="ChEBI" id="CHEBI:57945"/>
        <dbReference type="ChEBI" id="CHEBI:58066"/>
        <dbReference type="EC" id="1.2.1.88"/>
    </reaction>
</comment>
<dbReference type="InterPro" id="IPR005931">
    <property type="entry name" value="P5CDH/ALDH4A1"/>
</dbReference>
<dbReference type="InterPro" id="IPR015590">
    <property type="entry name" value="Aldehyde_DH_dom"/>
</dbReference>
<dbReference type="eggNOG" id="KOG2455">
    <property type="taxonomic scope" value="Eukaryota"/>
</dbReference>
<dbReference type="InterPro" id="IPR016160">
    <property type="entry name" value="Ald_DH_CS_CYS"/>
</dbReference>
<dbReference type="KEGG" id="cten:18245577"/>
<dbReference type="GeneID" id="18245577"/>
<dbReference type="Proteomes" id="UP000000707">
    <property type="component" value="Unassembled WGS sequence"/>
</dbReference>
<dbReference type="SUPFAM" id="SSF53720">
    <property type="entry name" value="ALDH-like"/>
    <property type="match status" value="1"/>
</dbReference>
<proteinExistence type="inferred from homology"/>
<dbReference type="OrthoDB" id="5322683at2759"/>
<evidence type="ECO:0000256" key="4">
    <source>
        <dbReference type="ARBA" id="ARBA00023027"/>
    </source>
</evidence>